<dbReference type="STRING" id="1291734.FD02_GL001254"/>
<evidence type="ECO:0000259" key="3">
    <source>
        <dbReference type="Pfam" id="PF17783"/>
    </source>
</evidence>
<dbReference type="Gene3D" id="2.40.50.330">
    <property type="match status" value="1"/>
</dbReference>
<dbReference type="PATRIC" id="fig|1291734.4.peg.1285"/>
<dbReference type="Pfam" id="PF21191">
    <property type="entry name" value="CvfB_1st"/>
    <property type="match status" value="1"/>
</dbReference>
<keyword evidence="7" id="KW-1185">Reference proteome</keyword>
<dbReference type="Gene3D" id="2.40.50.140">
    <property type="entry name" value="Nucleic acid-binding proteins"/>
    <property type="match status" value="2"/>
</dbReference>
<dbReference type="Pfam" id="PF13509">
    <property type="entry name" value="S1_2"/>
    <property type="match status" value="1"/>
</dbReference>
<dbReference type="Pfam" id="PF17783">
    <property type="entry name" value="WHD_CvfB"/>
    <property type="match status" value="1"/>
</dbReference>
<dbReference type="PIRSF" id="PIRSF012524">
    <property type="entry name" value="YitL_S1"/>
    <property type="match status" value="1"/>
</dbReference>
<dbReference type="PANTHER" id="PTHR37296:SF1">
    <property type="entry name" value="CONSERVED VIRULENCE FACTOR B"/>
    <property type="match status" value="1"/>
</dbReference>
<dbReference type="InterPro" id="IPR014464">
    <property type="entry name" value="CvfB_fam"/>
</dbReference>
<feature type="domain" description="Conserved virulence factor B first S1" evidence="2">
    <location>
        <begin position="6"/>
        <end position="64"/>
    </location>
</feature>
<comment type="caution">
    <text evidence="6">The sequence shown here is derived from an EMBL/GenBank/DDBJ whole genome shotgun (WGS) entry which is preliminary data.</text>
</comment>
<comment type="similarity">
    <text evidence="1">Belongs to the CvfB family.</text>
</comment>
<evidence type="ECO:0000313" key="6">
    <source>
        <dbReference type="EMBL" id="KRK73396.1"/>
    </source>
</evidence>
<dbReference type="InterPro" id="IPR039566">
    <property type="entry name" value="CvfB_S1_st"/>
</dbReference>
<evidence type="ECO:0000259" key="2">
    <source>
        <dbReference type="Pfam" id="PF13509"/>
    </source>
</evidence>
<feature type="domain" description="Conserved virulence factor B second S1" evidence="4">
    <location>
        <begin position="73"/>
        <end position="134"/>
    </location>
</feature>
<dbReference type="OrthoDB" id="9801597at2"/>
<evidence type="ECO:0000256" key="1">
    <source>
        <dbReference type="PIRNR" id="PIRNR012524"/>
    </source>
</evidence>
<dbReference type="Gene3D" id="1.10.10.10">
    <property type="entry name" value="Winged helix-like DNA-binding domain superfamily/Winged helix DNA-binding domain"/>
    <property type="match status" value="1"/>
</dbReference>
<gene>
    <name evidence="6" type="ORF">FD02_GL001254</name>
</gene>
<evidence type="ECO:0000259" key="5">
    <source>
        <dbReference type="Pfam" id="PF21543"/>
    </source>
</evidence>
<accession>A0A0R1JY11</accession>
<dbReference type="PANTHER" id="PTHR37296">
    <property type="entry name" value="CONSERVED VIRULENCE FACTOR B"/>
    <property type="match status" value="1"/>
</dbReference>
<proteinExistence type="inferred from homology"/>
<evidence type="ECO:0000259" key="4">
    <source>
        <dbReference type="Pfam" id="PF21191"/>
    </source>
</evidence>
<reference evidence="6 7" key="1">
    <citation type="journal article" date="2015" name="Genome Announc.">
        <title>Expanding the biotechnology potential of lactobacilli through comparative genomics of 213 strains and associated genera.</title>
        <authorList>
            <person name="Sun Z."/>
            <person name="Harris H.M."/>
            <person name="McCann A."/>
            <person name="Guo C."/>
            <person name="Argimon S."/>
            <person name="Zhang W."/>
            <person name="Yang X."/>
            <person name="Jeffery I.B."/>
            <person name="Cooney J.C."/>
            <person name="Kagawa T.F."/>
            <person name="Liu W."/>
            <person name="Song Y."/>
            <person name="Salvetti E."/>
            <person name="Wrobel A."/>
            <person name="Rasinkangas P."/>
            <person name="Parkhill J."/>
            <person name="Rea M.C."/>
            <person name="O'Sullivan O."/>
            <person name="Ritari J."/>
            <person name="Douillard F.P."/>
            <person name="Paul Ross R."/>
            <person name="Yang R."/>
            <person name="Briner A.E."/>
            <person name="Felis G.E."/>
            <person name="de Vos W.M."/>
            <person name="Barrangou R."/>
            <person name="Klaenhammer T.R."/>
            <person name="Caufield P.W."/>
            <person name="Cui Y."/>
            <person name="Zhang H."/>
            <person name="O'Toole P.W."/>
        </authorList>
    </citation>
    <scope>NUCLEOTIDE SEQUENCE [LARGE SCALE GENOMIC DNA]</scope>
    <source>
        <strain evidence="6 7">JCM 17158</strain>
    </source>
</reference>
<organism evidence="6 7">
    <name type="scientific">Lacticaseibacillus nasuensis JCM 17158</name>
    <dbReference type="NCBI Taxonomy" id="1291734"/>
    <lineage>
        <taxon>Bacteria</taxon>
        <taxon>Bacillati</taxon>
        <taxon>Bacillota</taxon>
        <taxon>Bacilli</taxon>
        <taxon>Lactobacillales</taxon>
        <taxon>Lactobacillaceae</taxon>
        <taxon>Lacticaseibacillus</taxon>
    </lineage>
</organism>
<dbReference type="AlphaFoldDB" id="A0A0R1JY11"/>
<name>A0A0R1JY11_9LACO</name>
<protein>
    <submittedName>
        <fullName evidence="6">RNA-binding protein</fullName>
    </submittedName>
</protein>
<feature type="domain" description="Conserved virulence factor B-like winged helix" evidence="3">
    <location>
        <begin position="226"/>
        <end position="284"/>
    </location>
</feature>
<dbReference type="RefSeq" id="WP_056950734.1">
    <property type="nucleotide sequence ID" value="NZ_AZDJ01000013.1"/>
</dbReference>
<sequence length="290" mass="31852">MLTFNGEIVTATVTDQNETEVFAQAHGVTLALDASEFDRVPANGHPVTGFAYENQAGKARLTTKIPTVGHDHYAWAEVVEVRRDLGVFVSIGLPDKDIVVSLDQLPSLNRLWPARGDRLMVALTRDKKARLWGTLADESIFTAVANRAKPAQMNEDVDCTVYRLKIAGTRVLTDDFFLGFIHPSERDAEPRLGQHLHARVIGVRPDGGLNLSLRPRAYEAIDDDAAMVLAVLQHSATGTIPFTDKSDPDAIRTQFGISKSAFKRALGHLLKARLVEEVAGQTRLLKATHE</sequence>
<dbReference type="InterPro" id="IPR040764">
    <property type="entry name" value="CvfB_WH"/>
</dbReference>
<dbReference type="InterPro" id="IPR036388">
    <property type="entry name" value="WH-like_DNA-bd_sf"/>
</dbReference>
<dbReference type="InterPro" id="IPR012340">
    <property type="entry name" value="NA-bd_OB-fold"/>
</dbReference>
<dbReference type="Pfam" id="PF21543">
    <property type="entry name" value="CvfB_2nd"/>
    <property type="match status" value="1"/>
</dbReference>
<evidence type="ECO:0000313" key="7">
    <source>
        <dbReference type="Proteomes" id="UP000051804"/>
    </source>
</evidence>
<dbReference type="EMBL" id="AZDJ01000013">
    <property type="protein sequence ID" value="KRK73396.1"/>
    <property type="molecule type" value="Genomic_DNA"/>
</dbReference>
<dbReference type="InterPro" id="IPR048588">
    <property type="entry name" value="CvfB_S1_2nd"/>
</dbReference>
<dbReference type="Proteomes" id="UP000051804">
    <property type="component" value="Unassembled WGS sequence"/>
</dbReference>
<dbReference type="InterPro" id="IPR048587">
    <property type="entry name" value="CvfB_S1_3rd"/>
</dbReference>
<feature type="domain" description="Conserved virulence factor B third S1" evidence="5">
    <location>
        <begin position="141"/>
        <end position="215"/>
    </location>
</feature>